<dbReference type="AlphaFoldDB" id="A0A5K8A0D2"/>
<protein>
    <recommendedName>
        <fullName evidence="3">Outer membrane beta-barrel protein</fullName>
    </recommendedName>
</protein>
<dbReference type="KEGG" id="dov:DSCO28_64200"/>
<dbReference type="Proteomes" id="UP000425960">
    <property type="component" value="Chromosome"/>
</dbReference>
<reference evidence="1 2" key="1">
    <citation type="submission" date="2019-11" db="EMBL/GenBank/DDBJ databases">
        <title>Comparative genomics of hydrocarbon-degrading Desulfosarcina strains.</title>
        <authorList>
            <person name="Watanabe M."/>
            <person name="Kojima H."/>
            <person name="Fukui M."/>
        </authorList>
    </citation>
    <scope>NUCLEOTIDE SEQUENCE [LARGE SCALE GENOMIC DNA]</scope>
    <source>
        <strain evidence="1 2">28bB2T</strain>
    </source>
</reference>
<name>A0A5K8A0D2_9BACT</name>
<dbReference type="EMBL" id="AP021876">
    <property type="protein sequence ID" value="BBO85854.1"/>
    <property type="molecule type" value="Genomic_DNA"/>
</dbReference>
<evidence type="ECO:0000313" key="1">
    <source>
        <dbReference type="EMBL" id="BBO85854.1"/>
    </source>
</evidence>
<proteinExistence type="predicted"/>
<evidence type="ECO:0000313" key="2">
    <source>
        <dbReference type="Proteomes" id="UP000425960"/>
    </source>
</evidence>
<evidence type="ECO:0008006" key="3">
    <source>
        <dbReference type="Google" id="ProtNLM"/>
    </source>
</evidence>
<gene>
    <name evidence="1" type="ORF">DSCO28_64200</name>
</gene>
<organism evidence="1 2">
    <name type="scientific">Desulfosarcina ovata subsp. sediminis</name>
    <dbReference type="NCBI Taxonomy" id="885957"/>
    <lineage>
        <taxon>Bacteria</taxon>
        <taxon>Pseudomonadati</taxon>
        <taxon>Thermodesulfobacteriota</taxon>
        <taxon>Desulfobacteria</taxon>
        <taxon>Desulfobacterales</taxon>
        <taxon>Desulfosarcinaceae</taxon>
        <taxon>Desulfosarcina</taxon>
    </lineage>
</organism>
<sequence>MIKPLNQNGGLALTFFFVIIALLATLATWFCFSPHALAADYKLLTSVATSYAYNDNILLTDENVLSDSIYTVAPKLEWTRNGERLSAKVDGTAEWYRYQDNDEYDDTDQWYNAILSYRPTERWQLEMQGHASDDNRPDRDIETTGMVLKNTRRKRFNTSATASYIFSEVTSGGIFAALNREDFDDPETSDRRDYSIFLFMNRSLEAWIARTTGHMNAGFSHYNFDREYDFTKSAGSYDFTYMLDDEYTVDNYSFTLGTESALSEKLNFSIDLGGRYSQSESESMSRQRISLYSMETDPLKESESYSSWGAVGTLEISYQGERSNASLLVSHDLTPVSGENGTANRTTVRIGGSMKLLEKLRGNVAFQWYQNKSDKEDSTQNDIDTQTWNFQTGIRWELNRKAAISGKYFYTIYDKREAGTTAERNKFLIQVVAEHDWLE</sequence>
<dbReference type="SUPFAM" id="SSF56935">
    <property type="entry name" value="Porins"/>
    <property type="match status" value="1"/>
</dbReference>
<dbReference type="Gene3D" id="2.40.160.60">
    <property type="entry name" value="Outer membrane protein transport protein (OMPP1/FadL/TodX)"/>
    <property type="match status" value="1"/>
</dbReference>
<accession>A0A5K8A0D2</accession>